<feature type="region of interest" description="Disordered" evidence="1">
    <location>
        <begin position="1"/>
        <end position="87"/>
    </location>
</feature>
<protein>
    <submittedName>
        <fullName evidence="2">Uncharacterized protein</fullName>
    </submittedName>
</protein>
<organism evidence="2 3">
    <name type="scientific">Podospora aff. communis PSN243</name>
    <dbReference type="NCBI Taxonomy" id="3040156"/>
    <lineage>
        <taxon>Eukaryota</taxon>
        <taxon>Fungi</taxon>
        <taxon>Dikarya</taxon>
        <taxon>Ascomycota</taxon>
        <taxon>Pezizomycotina</taxon>
        <taxon>Sordariomycetes</taxon>
        <taxon>Sordariomycetidae</taxon>
        <taxon>Sordariales</taxon>
        <taxon>Podosporaceae</taxon>
        <taxon>Podospora</taxon>
    </lineage>
</organism>
<reference evidence="2" key="1">
    <citation type="journal article" date="2023" name="Mol. Phylogenet. Evol.">
        <title>Genome-scale phylogeny and comparative genomics of the fungal order Sordariales.</title>
        <authorList>
            <person name="Hensen N."/>
            <person name="Bonometti L."/>
            <person name="Westerberg I."/>
            <person name="Brannstrom I.O."/>
            <person name="Guillou S."/>
            <person name="Cros-Aarteil S."/>
            <person name="Calhoun S."/>
            <person name="Haridas S."/>
            <person name="Kuo A."/>
            <person name="Mondo S."/>
            <person name="Pangilinan J."/>
            <person name="Riley R."/>
            <person name="LaButti K."/>
            <person name="Andreopoulos B."/>
            <person name="Lipzen A."/>
            <person name="Chen C."/>
            <person name="Yan M."/>
            <person name="Daum C."/>
            <person name="Ng V."/>
            <person name="Clum A."/>
            <person name="Steindorff A."/>
            <person name="Ohm R.A."/>
            <person name="Martin F."/>
            <person name="Silar P."/>
            <person name="Natvig D.O."/>
            <person name="Lalanne C."/>
            <person name="Gautier V."/>
            <person name="Ament-Velasquez S.L."/>
            <person name="Kruys A."/>
            <person name="Hutchinson M.I."/>
            <person name="Powell A.J."/>
            <person name="Barry K."/>
            <person name="Miller A.N."/>
            <person name="Grigoriev I.V."/>
            <person name="Debuchy R."/>
            <person name="Gladieux P."/>
            <person name="Hiltunen Thoren M."/>
            <person name="Johannesson H."/>
        </authorList>
    </citation>
    <scope>NUCLEOTIDE SEQUENCE</scope>
    <source>
        <strain evidence="2">PSN243</strain>
    </source>
</reference>
<reference evidence="2" key="2">
    <citation type="submission" date="2023-05" db="EMBL/GenBank/DDBJ databases">
        <authorList>
            <consortium name="Lawrence Berkeley National Laboratory"/>
            <person name="Steindorff A."/>
            <person name="Hensen N."/>
            <person name="Bonometti L."/>
            <person name="Westerberg I."/>
            <person name="Brannstrom I.O."/>
            <person name="Guillou S."/>
            <person name="Cros-Aarteil S."/>
            <person name="Calhoun S."/>
            <person name="Haridas S."/>
            <person name="Kuo A."/>
            <person name="Mondo S."/>
            <person name="Pangilinan J."/>
            <person name="Riley R."/>
            <person name="Labutti K."/>
            <person name="Andreopoulos B."/>
            <person name="Lipzen A."/>
            <person name="Chen C."/>
            <person name="Yanf M."/>
            <person name="Daum C."/>
            <person name="Ng V."/>
            <person name="Clum A."/>
            <person name="Ohm R."/>
            <person name="Martin F."/>
            <person name="Silar P."/>
            <person name="Natvig D."/>
            <person name="Lalanne C."/>
            <person name="Gautier V."/>
            <person name="Ament-Velasquez S.L."/>
            <person name="Kruys A."/>
            <person name="Hutchinson M.I."/>
            <person name="Powell A.J."/>
            <person name="Barry K."/>
            <person name="Miller A.N."/>
            <person name="Grigoriev I.V."/>
            <person name="Debuchy R."/>
            <person name="Gladieux P."/>
            <person name="Thoren M.H."/>
            <person name="Johannesson H."/>
        </authorList>
    </citation>
    <scope>NUCLEOTIDE SEQUENCE</scope>
    <source>
        <strain evidence="2">PSN243</strain>
    </source>
</reference>
<accession>A0AAV9H2B9</accession>
<sequence length="332" mass="37185">MLPGRSRAAADEPASKRLRISNQKAGSIHQLPSPDPAPGSSSENAGHPPSISPKRKLSQSFRDRIFNRSNETPVEAPKPLPKQQELRPKISIVPIFKQTMAAAFQATPEPSYRDPATHKEPDREPSPESDPEEMIKRLRKHYLDSAETVHERAKIQLQNAHSEVTRKFREAMQGEEVFLAKMERQNRTLCAPMESFSIRSQQEDPVDASIHTETTDTVGDLVSNVERQVMEFEAELAKLWEQLEGADAEVARVYRESLAGGRGAQESDEEAAQLAETLTQLWTAIKKQILEAEEEIAMLSGSAVAAMKEVEKDFRKATLPDLHIFFQSIDEP</sequence>
<dbReference type="EMBL" id="MU865919">
    <property type="protein sequence ID" value="KAK4453817.1"/>
    <property type="molecule type" value="Genomic_DNA"/>
</dbReference>
<evidence type="ECO:0000313" key="2">
    <source>
        <dbReference type="EMBL" id="KAK4453817.1"/>
    </source>
</evidence>
<proteinExistence type="predicted"/>
<dbReference type="AlphaFoldDB" id="A0AAV9H2B9"/>
<keyword evidence="3" id="KW-1185">Reference proteome</keyword>
<feature type="compositionally biased region" description="Basic and acidic residues" evidence="1">
    <location>
        <begin position="111"/>
        <end position="126"/>
    </location>
</feature>
<name>A0AAV9H2B9_9PEZI</name>
<gene>
    <name evidence="2" type="ORF">QBC34DRAFT_475771</name>
</gene>
<feature type="region of interest" description="Disordered" evidence="1">
    <location>
        <begin position="105"/>
        <end position="133"/>
    </location>
</feature>
<dbReference type="Proteomes" id="UP001321760">
    <property type="component" value="Unassembled WGS sequence"/>
</dbReference>
<evidence type="ECO:0000256" key="1">
    <source>
        <dbReference type="SAM" id="MobiDB-lite"/>
    </source>
</evidence>
<comment type="caution">
    <text evidence="2">The sequence shown here is derived from an EMBL/GenBank/DDBJ whole genome shotgun (WGS) entry which is preliminary data.</text>
</comment>
<evidence type="ECO:0000313" key="3">
    <source>
        <dbReference type="Proteomes" id="UP001321760"/>
    </source>
</evidence>